<accession>A0A9P7G083</accession>
<reference evidence="2" key="2">
    <citation type="submission" date="2021-10" db="EMBL/GenBank/DDBJ databases">
        <title>Phylogenomics reveals ancestral predisposition of the termite-cultivated fungus Termitomyces towards a domesticated lifestyle.</title>
        <authorList>
            <person name="Auxier B."/>
            <person name="Grum-Grzhimaylo A."/>
            <person name="Cardenas M.E."/>
            <person name="Lodge J.D."/>
            <person name="Laessoe T."/>
            <person name="Pedersen O."/>
            <person name="Smith M.E."/>
            <person name="Kuyper T.W."/>
            <person name="Franco-Molano E.A."/>
            <person name="Baroni T.J."/>
            <person name="Aanen D.K."/>
        </authorList>
    </citation>
    <scope>NUCLEOTIDE SEQUENCE</scope>
    <source>
        <strain evidence="2">AP01</strain>
        <tissue evidence="2">Mycelium</tissue>
    </source>
</reference>
<gene>
    <name evidence="2" type="ORF">DXG03_004129</name>
</gene>
<dbReference type="Proteomes" id="UP000775547">
    <property type="component" value="Unassembled WGS sequence"/>
</dbReference>
<organism evidence="2 3">
    <name type="scientific">Asterophora parasitica</name>
    <dbReference type="NCBI Taxonomy" id="117018"/>
    <lineage>
        <taxon>Eukaryota</taxon>
        <taxon>Fungi</taxon>
        <taxon>Dikarya</taxon>
        <taxon>Basidiomycota</taxon>
        <taxon>Agaricomycotina</taxon>
        <taxon>Agaricomycetes</taxon>
        <taxon>Agaricomycetidae</taxon>
        <taxon>Agaricales</taxon>
        <taxon>Tricholomatineae</taxon>
        <taxon>Lyophyllaceae</taxon>
        <taxon>Asterophora</taxon>
    </lineage>
</organism>
<keyword evidence="3" id="KW-1185">Reference proteome</keyword>
<feature type="compositionally biased region" description="Low complexity" evidence="1">
    <location>
        <begin position="71"/>
        <end position="96"/>
    </location>
</feature>
<dbReference type="AlphaFoldDB" id="A0A9P7G083"/>
<sequence length="149" mass="15702">AGLMLKVYQLEGTGPTTGTLDIDDQIGILEHELLNLCRHREAFDGIKIQSKPPKGTFYSDLPKRDMPPHMSDASGPATPSAATSPDPTTSTSGPTAVEKGKGIWNLTYIPASTPTTSVCSTTGAAASPLSSHPSILQYPQQPLCATFHP</sequence>
<evidence type="ECO:0000256" key="1">
    <source>
        <dbReference type="SAM" id="MobiDB-lite"/>
    </source>
</evidence>
<dbReference type="OrthoDB" id="3252634at2759"/>
<protein>
    <submittedName>
        <fullName evidence="2">Uncharacterized protein</fullName>
    </submittedName>
</protein>
<evidence type="ECO:0000313" key="3">
    <source>
        <dbReference type="Proteomes" id="UP000775547"/>
    </source>
</evidence>
<feature type="non-terminal residue" evidence="2">
    <location>
        <position position="1"/>
    </location>
</feature>
<name>A0A9P7G083_9AGAR</name>
<feature type="region of interest" description="Disordered" evidence="1">
    <location>
        <begin position="48"/>
        <end position="98"/>
    </location>
</feature>
<comment type="caution">
    <text evidence="2">The sequence shown here is derived from an EMBL/GenBank/DDBJ whole genome shotgun (WGS) entry which is preliminary data.</text>
</comment>
<proteinExistence type="predicted"/>
<evidence type="ECO:0000313" key="2">
    <source>
        <dbReference type="EMBL" id="KAG5638470.1"/>
    </source>
</evidence>
<dbReference type="EMBL" id="JABCKV010002432">
    <property type="protein sequence ID" value="KAG5638470.1"/>
    <property type="molecule type" value="Genomic_DNA"/>
</dbReference>
<reference evidence="2" key="1">
    <citation type="submission" date="2020-07" db="EMBL/GenBank/DDBJ databases">
        <authorList>
            <person name="Nieuwenhuis M."/>
            <person name="Van De Peppel L.J.J."/>
        </authorList>
    </citation>
    <scope>NUCLEOTIDE SEQUENCE</scope>
    <source>
        <strain evidence="2">AP01</strain>
        <tissue evidence="2">Mycelium</tissue>
    </source>
</reference>